<reference evidence="1" key="1">
    <citation type="submission" date="2020-05" db="UniProtKB">
        <authorList>
            <consortium name="EnsemblMetazoa"/>
        </authorList>
    </citation>
    <scope>IDENTIFICATION</scope>
    <source>
        <strain evidence="1">TTRI</strain>
    </source>
</reference>
<accession>A0A1A9VNN3</accession>
<dbReference type="AlphaFoldDB" id="A0A1A9VNN3"/>
<name>A0A1A9VNN3_GLOAU</name>
<proteinExistence type="predicted"/>
<evidence type="ECO:0000313" key="2">
    <source>
        <dbReference type="Proteomes" id="UP000078200"/>
    </source>
</evidence>
<dbReference type="Proteomes" id="UP000078200">
    <property type="component" value="Unassembled WGS sequence"/>
</dbReference>
<dbReference type="VEuPathDB" id="VectorBase:GAUT042742"/>
<dbReference type="EnsemblMetazoa" id="GAUT042742-RA">
    <property type="protein sequence ID" value="GAUT042742-PA"/>
    <property type="gene ID" value="GAUT042742"/>
</dbReference>
<evidence type="ECO:0000313" key="1">
    <source>
        <dbReference type="EnsemblMetazoa" id="GAUT042742-PA"/>
    </source>
</evidence>
<organism evidence="1 2">
    <name type="scientific">Glossina austeni</name>
    <name type="common">Savannah tsetse fly</name>
    <dbReference type="NCBI Taxonomy" id="7395"/>
    <lineage>
        <taxon>Eukaryota</taxon>
        <taxon>Metazoa</taxon>
        <taxon>Ecdysozoa</taxon>
        <taxon>Arthropoda</taxon>
        <taxon>Hexapoda</taxon>
        <taxon>Insecta</taxon>
        <taxon>Pterygota</taxon>
        <taxon>Neoptera</taxon>
        <taxon>Endopterygota</taxon>
        <taxon>Diptera</taxon>
        <taxon>Brachycera</taxon>
        <taxon>Muscomorpha</taxon>
        <taxon>Hippoboscoidea</taxon>
        <taxon>Glossinidae</taxon>
        <taxon>Glossina</taxon>
    </lineage>
</organism>
<sequence length="297" mass="32037">MACRTVPLLLRTIADQVSTNFDSIMAESASAICIGAAVVVNAQRKHLAYAHQRILRRNDDIVLKGIQEEHSKLFKLLLQVFNPLNCANAAIGMEIIAELNRITIGQIAYMGKLLEKFNMVDVTKWNTLPSSNLTHLDSLKTCVNVGVCGAATLTRLLALQEKHEAVQALGGIGIAGVSSPTSHSAVNSETNVRKGIANQGPLSTTEAASNLMEQRNQLSIRQPGINQPFMSAMNTVEPTAAIEFNHPNISASFNAIRKESINSSRLHQGTDQGAHHSLKGAGWLAKSISLDYPSLPL</sequence>
<keyword evidence="2" id="KW-1185">Reference proteome</keyword>
<protein>
    <submittedName>
        <fullName evidence="1">Uncharacterized protein</fullName>
    </submittedName>
</protein>